<dbReference type="InterPro" id="IPR013324">
    <property type="entry name" value="RNA_pol_sigma_r3/r4-like"/>
</dbReference>
<dbReference type="Pfam" id="PF08281">
    <property type="entry name" value="Sigma70_r4_2"/>
    <property type="match status" value="1"/>
</dbReference>
<organism evidence="7 8">
    <name type="scientific">Zunongwangia pacifica</name>
    <dbReference type="NCBI Taxonomy" id="2911062"/>
    <lineage>
        <taxon>Bacteria</taxon>
        <taxon>Pseudomonadati</taxon>
        <taxon>Bacteroidota</taxon>
        <taxon>Flavobacteriia</taxon>
        <taxon>Flavobacteriales</taxon>
        <taxon>Flavobacteriaceae</taxon>
        <taxon>Zunongwangia</taxon>
    </lineage>
</organism>
<comment type="caution">
    <text evidence="7">The sequence shown here is derived from an EMBL/GenBank/DDBJ whole genome shotgun (WGS) entry which is preliminary data.</text>
</comment>
<dbReference type="InterPro" id="IPR014284">
    <property type="entry name" value="RNA_pol_sigma-70_dom"/>
</dbReference>
<dbReference type="InterPro" id="IPR013325">
    <property type="entry name" value="RNA_pol_sigma_r2"/>
</dbReference>
<dbReference type="Proteomes" id="UP001139521">
    <property type="component" value="Unassembled WGS sequence"/>
</dbReference>
<evidence type="ECO:0000259" key="6">
    <source>
        <dbReference type="Pfam" id="PF08281"/>
    </source>
</evidence>
<dbReference type="Gene3D" id="1.10.1740.10">
    <property type="match status" value="1"/>
</dbReference>
<protein>
    <submittedName>
        <fullName evidence="7">RNA polymerase sigma-70 factor</fullName>
    </submittedName>
</protein>
<evidence type="ECO:0000256" key="1">
    <source>
        <dbReference type="ARBA" id="ARBA00010641"/>
    </source>
</evidence>
<dbReference type="Pfam" id="PF04542">
    <property type="entry name" value="Sigma70_r2"/>
    <property type="match status" value="1"/>
</dbReference>
<dbReference type="PANTHER" id="PTHR43133:SF46">
    <property type="entry name" value="RNA POLYMERASE SIGMA-70 FACTOR ECF SUBFAMILY"/>
    <property type="match status" value="1"/>
</dbReference>
<dbReference type="NCBIfam" id="TIGR02985">
    <property type="entry name" value="Sig70_bacteroi1"/>
    <property type="match status" value="1"/>
</dbReference>
<dbReference type="InterPro" id="IPR013249">
    <property type="entry name" value="RNA_pol_sigma70_r4_t2"/>
</dbReference>
<dbReference type="InterPro" id="IPR039425">
    <property type="entry name" value="RNA_pol_sigma-70-like"/>
</dbReference>
<evidence type="ECO:0000256" key="4">
    <source>
        <dbReference type="ARBA" id="ARBA00023163"/>
    </source>
</evidence>
<keyword evidence="4" id="KW-0804">Transcription</keyword>
<dbReference type="NCBIfam" id="TIGR02937">
    <property type="entry name" value="sigma70-ECF"/>
    <property type="match status" value="1"/>
</dbReference>
<keyword evidence="8" id="KW-1185">Reference proteome</keyword>
<keyword evidence="3" id="KW-0731">Sigma factor</keyword>
<comment type="similarity">
    <text evidence="1">Belongs to the sigma-70 factor family. ECF subfamily.</text>
</comment>
<dbReference type="PANTHER" id="PTHR43133">
    <property type="entry name" value="RNA POLYMERASE ECF-TYPE SIGMA FACTO"/>
    <property type="match status" value="1"/>
</dbReference>
<evidence type="ECO:0000256" key="3">
    <source>
        <dbReference type="ARBA" id="ARBA00023082"/>
    </source>
</evidence>
<dbReference type="AlphaFoldDB" id="A0A9X2A0I0"/>
<reference evidence="7" key="1">
    <citation type="submission" date="2022-01" db="EMBL/GenBank/DDBJ databases">
        <title>Genome sequencing of Zunongwangia sp. M21534 genome.</title>
        <authorList>
            <person name="Chen Y."/>
            <person name="Dong C."/>
            <person name="Shao Z."/>
        </authorList>
    </citation>
    <scope>NUCLEOTIDE SEQUENCE</scope>
    <source>
        <strain evidence="7">MCCC M21534</strain>
    </source>
</reference>
<dbReference type="GO" id="GO:0006352">
    <property type="term" value="P:DNA-templated transcription initiation"/>
    <property type="evidence" value="ECO:0007669"/>
    <property type="project" value="InterPro"/>
</dbReference>
<dbReference type="InterPro" id="IPR007627">
    <property type="entry name" value="RNA_pol_sigma70_r2"/>
</dbReference>
<dbReference type="RefSeq" id="WP_249602550.1">
    <property type="nucleotide sequence ID" value="NZ_JAKHSK010000027.1"/>
</dbReference>
<dbReference type="EMBL" id="JAKHSK010000027">
    <property type="protein sequence ID" value="MCL6219836.1"/>
    <property type="molecule type" value="Genomic_DNA"/>
</dbReference>
<evidence type="ECO:0000313" key="7">
    <source>
        <dbReference type="EMBL" id="MCL6219836.1"/>
    </source>
</evidence>
<dbReference type="SUPFAM" id="SSF88659">
    <property type="entry name" value="Sigma3 and sigma4 domains of RNA polymerase sigma factors"/>
    <property type="match status" value="1"/>
</dbReference>
<dbReference type="GO" id="GO:0016987">
    <property type="term" value="F:sigma factor activity"/>
    <property type="evidence" value="ECO:0007669"/>
    <property type="project" value="UniProtKB-KW"/>
</dbReference>
<feature type="domain" description="RNA polymerase sigma factor 70 region 4 type 2" evidence="6">
    <location>
        <begin position="133"/>
        <end position="185"/>
    </location>
</feature>
<dbReference type="Gene3D" id="1.10.10.10">
    <property type="entry name" value="Winged helix-like DNA-binding domain superfamily/Winged helix DNA-binding domain"/>
    <property type="match status" value="1"/>
</dbReference>
<dbReference type="SUPFAM" id="SSF88946">
    <property type="entry name" value="Sigma2 domain of RNA polymerase sigma factors"/>
    <property type="match status" value="1"/>
</dbReference>
<proteinExistence type="inferred from homology"/>
<dbReference type="GO" id="GO:0003677">
    <property type="term" value="F:DNA binding"/>
    <property type="evidence" value="ECO:0007669"/>
    <property type="project" value="InterPro"/>
</dbReference>
<keyword evidence="2" id="KW-0805">Transcription regulation</keyword>
<dbReference type="InterPro" id="IPR014327">
    <property type="entry name" value="RNA_pol_sigma70_bacteroid"/>
</dbReference>
<sequence length="201" mass="23751">MKSFQETRNKVATGKYSKNEELLSSLKNGDEKAFEYIFDTLHDKLLAFAMGYTRDKAIAKDLVQQSFIKLWEKRKDLAENTIIPAYMFTVCRNNFIDKYRQDQKKVLLTDKIYLESVLDAEAESEEKMLYKKQLLEQAIEKLPKKCKEVFLLKHKENLRQKEIAAYLEISEKTVEDHVSRAMRMLRNELLLLLITILLNYL</sequence>
<evidence type="ECO:0000259" key="5">
    <source>
        <dbReference type="Pfam" id="PF04542"/>
    </source>
</evidence>
<gene>
    <name evidence="7" type="ORF">L1967_16200</name>
</gene>
<evidence type="ECO:0000256" key="2">
    <source>
        <dbReference type="ARBA" id="ARBA00023015"/>
    </source>
</evidence>
<name>A0A9X2A0I0_9FLAO</name>
<evidence type="ECO:0000313" key="8">
    <source>
        <dbReference type="Proteomes" id="UP001139521"/>
    </source>
</evidence>
<dbReference type="InterPro" id="IPR036388">
    <property type="entry name" value="WH-like_DNA-bd_sf"/>
</dbReference>
<dbReference type="CDD" id="cd06171">
    <property type="entry name" value="Sigma70_r4"/>
    <property type="match status" value="1"/>
</dbReference>
<feature type="domain" description="RNA polymerase sigma-70 region 2" evidence="5">
    <location>
        <begin position="38"/>
        <end position="103"/>
    </location>
</feature>
<accession>A0A9X2A0I0</accession>